<accession>X7Z9N9</accession>
<dbReference type="GO" id="GO:0004252">
    <property type="term" value="F:serine-type endopeptidase activity"/>
    <property type="evidence" value="ECO:0007669"/>
    <property type="project" value="InterPro"/>
</dbReference>
<proteinExistence type="predicted"/>
<comment type="caution">
    <text evidence="2">The sequence shown here is derived from an EMBL/GenBank/DDBJ whole genome shotgun (WGS) entry which is preliminary data.</text>
</comment>
<evidence type="ECO:0008006" key="3">
    <source>
        <dbReference type="Google" id="ProtNLM"/>
    </source>
</evidence>
<sequence>MPARRPRHRPGGAGAAIRYAAVDKDAVIVAAAGNTGTTGSFGGGTACESNPLTDLSRPMIRATGRVSPRCPSPRGGSPTCCRWPRLRLKPSRRNSPWPGRGWESPPR</sequence>
<dbReference type="GO" id="GO:0006508">
    <property type="term" value="P:proteolysis"/>
    <property type="evidence" value="ECO:0007669"/>
    <property type="project" value="InterPro"/>
</dbReference>
<dbReference type="Gene3D" id="3.40.50.200">
    <property type="entry name" value="Peptidase S8/S53 domain"/>
    <property type="match status" value="1"/>
</dbReference>
<name>X7Z9N9_MYCXE</name>
<feature type="compositionally biased region" description="Low complexity" evidence="1">
    <location>
        <begin position="64"/>
        <end position="78"/>
    </location>
</feature>
<feature type="region of interest" description="Disordered" evidence="1">
    <location>
        <begin position="64"/>
        <end position="107"/>
    </location>
</feature>
<evidence type="ECO:0000256" key="1">
    <source>
        <dbReference type="SAM" id="MobiDB-lite"/>
    </source>
</evidence>
<organism evidence="2">
    <name type="scientific">Mycobacterium xenopi 4042</name>
    <dbReference type="NCBI Taxonomy" id="1299334"/>
    <lineage>
        <taxon>Bacteria</taxon>
        <taxon>Bacillati</taxon>
        <taxon>Actinomycetota</taxon>
        <taxon>Actinomycetes</taxon>
        <taxon>Mycobacteriales</taxon>
        <taxon>Mycobacteriaceae</taxon>
        <taxon>Mycobacterium</taxon>
    </lineage>
</organism>
<dbReference type="InterPro" id="IPR036852">
    <property type="entry name" value="Peptidase_S8/S53_dom_sf"/>
</dbReference>
<gene>
    <name evidence="2" type="ORF">I553_1069</name>
</gene>
<evidence type="ECO:0000313" key="2">
    <source>
        <dbReference type="EMBL" id="EUA16094.1"/>
    </source>
</evidence>
<dbReference type="PATRIC" id="fig|1299334.3.peg.8328"/>
<reference evidence="2" key="1">
    <citation type="submission" date="2014-01" db="EMBL/GenBank/DDBJ databases">
        <authorList>
            <person name="Brown-Elliot B."/>
            <person name="Wallace R."/>
            <person name="Lenaerts A."/>
            <person name="Ordway D."/>
            <person name="DeGroote M.A."/>
            <person name="Parker T."/>
            <person name="Sizemore C."/>
            <person name="Tallon L.J."/>
            <person name="Sadzewicz L.K."/>
            <person name="Sengamalay N."/>
            <person name="Fraser C.M."/>
            <person name="Hine E."/>
            <person name="Shefchek K.A."/>
            <person name="Das S.P."/>
            <person name="Tettelin H."/>
        </authorList>
    </citation>
    <scope>NUCLEOTIDE SEQUENCE [LARGE SCALE GENOMIC DNA]</scope>
    <source>
        <strain evidence="2">4042</strain>
    </source>
</reference>
<protein>
    <recommendedName>
        <fullName evidence="3">Subtilase family protein</fullName>
    </recommendedName>
</protein>
<dbReference type="AlphaFoldDB" id="X7Z9N9"/>
<dbReference type="EMBL" id="JAOB01000080">
    <property type="protein sequence ID" value="EUA16094.1"/>
    <property type="molecule type" value="Genomic_DNA"/>
</dbReference>